<evidence type="ECO:0000313" key="1">
    <source>
        <dbReference type="EMBL" id="KAJ7527754.1"/>
    </source>
</evidence>
<gene>
    <name evidence="1" type="ORF">O6H91_16G069500</name>
</gene>
<proteinExistence type="predicted"/>
<keyword evidence="2" id="KW-1185">Reference proteome</keyword>
<dbReference type="EMBL" id="CM055107">
    <property type="protein sequence ID" value="KAJ7527754.1"/>
    <property type="molecule type" value="Genomic_DNA"/>
</dbReference>
<evidence type="ECO:0000313" key="2">
    <source>
        <dbReference type="Proteomes" id="UP001162992"/>
    </source>
</evidence>
<organism evidence="1 2">
    <name type="scientific">Diphasiastrum complanatum</name>
    <name type="common">Issler's clubmoss</name>
    <name type="synonym">Lycopodium complanatum</name>
    <dbReference type="NCBI Taxonomy" id="34168"/>
    <lineage>
        <taxon>Eukaryota</taxon>
        <taxon>Viridiplantae</taxon>
        <taxon>Streptophyta</taxon>
        <taxon>Embryophyta</taxon>
        <taxon>Tracheophyta</taxon>
        <taxon>Lycopodiopsida</taxon>
        <taxon>Lycopodiales</taxon>
        <taxon>Lycopodiaceae</taxon>
        <taxon>Lycopodioideae</taxon>
        <taxon>Diphasiastrum</taxon>
    </lineage>
</organism>
<dbReference type="Proteomes" id="UP001162992">
    <property type="component" value="Chromosome 16"/>
</dbReference>
<protein>
    <submittedName>
        <fullName evidence="1">Uncharacterized protein</fullName>
    </submittedName>
</protein>
<accession>A0ACC2BE81</accession>
<comment type="caution">
    <text evidence="1">The sequence shown here is derived from an EMBL/GenBank/DDBJ whole genome shotgun (WGS) entry which is preliminary data.</text>
</comment>
<name>A0ACC2BE81_DIPCM</name>
<sequence length="1172" mass="130783">MAAAGGRGGGIGLCWNPHPPHFFFFYSDPSPSQFLALWSAPSRIPITLLITNNYASSSCSNSINPTRLLPSSSACSCRPMAAESSMTNALEEQRGSLALLCSEFESYKAYRVERLWQQFFLDPSKWWDKRFDKGNSEAPDFKHKTTEKALWINDRFSPSWLQSKLATLHRQPPQQLSSPSSSTTASSSIECVGEAEIFVRTCPASRTTQLWEEFFSEPSQWWDNRKDKRNLRSPDFKHKTAKKALWIDSTFNPPWVHARLAAMTQYQVQRQLSCSTPEISGRVVRTEQLWQEFFSDPSQWLDSRFIKKSPKYPDFKHKSTHEGLWIEGGLNPPWVKAKMATVALFQQQSGGGLRSRVPDSFCNCDNVSKLCQEGRLTEALHVLELMVQQNTRVPVKAYVGLLKGFARRKALAEGKRVHALLVQSGLDSDIFLANTLVDMYAKCGDVLDARKVFNTMPEHNVFSWTAIISAYADHGQGKEAINLFQQMQQTGIAPDKVAFVAVLKACARIAALEQGKQLHSDIIKSGFESDLVIGNILVDMYAKCGCIEHARQAFNKMSERDVISWSAMIAGYAQIGLAKEALTLYEKMKQEGVQPNNVTYVILLKACASIAGLEQGKRLHSDIIRSGFESDMFVGNILIDMYAKCGCIEHACQVFNKMSERDMVSWNSMIAGYVKCGRMEDARELFNNTNERDVVSWNAMIAGYAQNELDKEALALYEQMKEEGMLPDNVTYVILLKACASIAALEQGKQLHSDIIRSGFESDVTVGNTLIDMYAKCVCIEYACQVFNKMRERDVVSWSAMISGYAQNGLDKEALALYEQMKHEGMQPNSVTYVILLKVCASIGALEQGKQLHSDITKSGFQPDVVLGNTLVDMYAKCGCIEHARRMFNQMSERDVVSWSAMIAGYVQNGLGKEALALYKKMKEEGVQPDNVTYVILLKACASVAALEQGKQLHTHIIKNGLELDVIVSSALVDMYAKCGSIEHACQVFNNMHERDVVSWNAMIAGCAQQGLGKEVLALLEQMQREGKKPNEVTYISVLSACSHCGLVDEGRQLFDAMCKDHAVIPTMDHYACMVDLLGRAGYLAEAEDFVNRMPIQPDAVVWRTLLGAARNHGHVEIGRRAFHCVVKFEPKNAAAYVLLSQMYAAVGRLDEVAKIRKEMTNVGVNKVPGLD</sequence>
<reference evidence="2" key="1">
    <citation type="journal article" date="2024" name="Proc. Natl. Acad. Sci. U.S.A.">
        <title>Extraordinary preservation of gene collinearity over three hundred million years revealed in homosporous lycophytes.</title>
        <authorList>
            <person name="Li C."/>
            <person name="Wickell D."/>
            <person name="Kuo L.Y."/>
            <person name="Chen X."/>
            <person name="Nie B."/>
            <person name="Liao X."/>
            <person name="Peng D."/>
            <person name="Ji J."/>
            <person name="Jenkins J."/>
            <person name="Williams M."/>
            <person name="Shu S."/>
            <person name="Plott C."/>
            <person name="Barry K."/>
            <person name="Rajasekar S."/>
            <person name="Grimwood J."/>
            <person name="Han X."/>
            <person name="Sun S."/>
            <person name="Hou Z."/>
            <person name="He W."/>
            <person name="Dai G."/>
            <person name="Sun C."/>
            <person name="Schmutz J."/>
            <person name="Leebens-Mack J.H."/>
            <person name="Li F.W."/>
            <person name="Wang L."/>
        </authorList>
    </citation>
    <scope>NUCLEOTIDE SEQUENCE [LARGE SCALE GENOMIC DNA]</scope>
    <source>
        <strain evidence="2">cv. PW_Plant_1</strain>
    </source>
</reference>